<evidence type="ECO:0008006" key="16">
    <source>
        <dbReference type="Google" id="ProtNLM"/>
    </source>
</evidence>
<dbReference type="Gene3D" id="2.40.170.20">
    <property type="entry name" value="TonB-dependent receptor, beta-barrel domain"/>
    <property type="match status" value="1"/>
</dbReference>
<dbReference type="InterPro" id="IPR036942">
    <property type="entry name" value="Beta-barrel_TonB_sf"/>
</dbReference>
<name>A0A7C6A925_UNCW3</name>
<dbReference type="AlphaFoldDB" id="A0A7C6A925"/>
<reference evidence="15" key="1">
    <citation type="journal article" date="2020" name="mSystems">
        <title>Genome- and Community-Level Interaction Insights into Carbon Utilization and Element Cycling Functions of Hydrothermarchaeota in Hydrothermal Sediment.</title>
        <authorList>
            <person name="Zhou Z."/>
            <person name="Liu Y."/>
            <person name="Xu W."/>
            <person name="Pan J."/>
            <person name="Luo Z.H."/>
            <person name="Li M."/>
        </authorList>
    </citation>
    <scope>NUCLEOTIDE SEQUENCE [LARGE SCALE GENOMIC DNA]</scope>
    <source>
        <strain evidence="15">SpSt-876</strain>
    </source>
</reference>
<feature type="domain" description="TonB-dependent receptor-like beta-barrel" evidence="13">
    <location>
        <begin position="245"/>
        <end position="645"/>
    </location>
</feature>
<keyword evidence="12" id="KW-1133">Transmembrane helix</keyword>
<dbReference type="PANTHER" id="PTHR30069:SF29">
    <property type="entry name" value="HEMOGLOBIN AND HEMOGLOBIN-HAPTOGLOBIN-BINDING PROTEIN 1-RELATED"/>
    <property type="match status" value="1"/>
</dbReference>
<keyword evidence="7 10" id="KW-0472">Membrane</keyword>
<evidence type="ECO:0000256" key="3">
    <source>
        <dbReference type="ARBA" id="ARBA00022452"/>
    </source>
</evidence>
<proteinExistence type="inferred from homology"/>
<dbReference type="InterPro" id="IPR000531">
    <property type="entry name" value="Beta-barrel_TonB"/>
</dbReference>
<gene>
    <name evidence="15" type="ORF">ENW73_03055</name>
</gene>
<keyword evidence="6 11" id="KW-0798">TonB box</keyword>
<dbReference type="EMBL" id="DTLI01000076">
    <property type="protein sequence ID" value="HHS51833.1"/>
    <property type="molecule type" value="Genomic_DNA"/>
</dbReference>
<evidence type="ECO:0000256" key="4">
    <source>
        <dbReference type="ARBA" id="ARBA00022692"/>
    </source>
</evidence>
<dbReference type="PANTHER" id="PTHR30069">
    <property type="entry name" value="TONB-DEPENDENT OUTER MEMBRANE RECEPTOR"/>
    <property type="match status" value="1"/>
</dbReference>
<dbReference type="InterPro" id="IPR012910">
    <property type="entry name" value="Plug_dom"/>
</dbReference>
<evidence type="ECO:0000256" key="12">
    <source>
        <dbReference type="SAM" id="Phobius"/>
    </source>
</evidence>
<comment type="subcellular location">
    <subcellularLocation>
        <location evidence="1 10">Cell outer membrane</location>
        <topology evidence="1 10">Multi-pass membrane protein</topology>
    </subcellularLocation>
</comment>
<evidence type="ECO:0000256" key="8">
    <source>
        <dbReference type="ARBA" id="ARBA00023170"/>
    </source>
</evidence>
<evidence type="ECO:0000256" key="6">
    <source>
        <dbReference type="ARBA" id="ARBA00023077"/>
    </source>
</evidence>
<evidence type="ECO:0000259" key="13">
    <source>
        <dbReference type="Pfam" id="PF00593"/>
    </source>
</evidence>
<evidence type="ECO:0000256" key="9">
    <source>
        <dbReference type="ARBA" id="ARBA00023237"/>
    </source>
</evidence>
<feature type="domain" description="TonB-dependent receptor plug" evidence="14">
    <location>
        <begin position="74"/>
        <end position="184"/>
    </location>
</feature>
<dbReference type="Pfam" id="PF00593">
    <property type="entry name" value="TonB_dep_Rec_b-barrel"/>
    <property type="match status" value="1"/>
</dbReference>
<dbReference type="Pfam" id="PF07715">
    <property type="entry name" value="Plug"/>
    <property type="match status" value="1"/>
</dbReference>
<keyword evidence="2 10" id="KW-0813">Transport</keyword>
<evidence type="ECO:0000256" key="2">
    <source>
        <dbReference type="ARBA" id="ARBA00022448"/>
    </source>
</evidence>
<dbReference type="SUPFAM" id="SSF56935">
    <property type="entry name" value="Porins"/>
    <property type="match status" value="1"/>
</dbReference>
<evidence type="ECO:0000256" key="7">
    <source>
        <dbReference type="ARBA" id="ARBA00023136"/>
    </source>
</evidence>
<sequence>MRLKFVLTKESKMANYPKIKGIFVWISLFLAIALGGYPPKADWKHIPIFDGPRLSLDSLLAIEISAATKYAQKPSETPASITIITAEEIKRFGYQTLEDVFKSIRGFYVTNDRNYTYLGVRGFGRPSDYNDRILLLINGHTTNENVYGGALLGTEFGLDLEAIERIEIVRGPTSALYGTGAMFAVVNVITKEGKNINGLKLANGFGSYGNLSLASAYGKELTNDLDIFISGKLANIKGQDLYFPEYDSVNGGIARGLDWDKYGGILARMSYKSFELTGIFTSRKKGIPTGAFGVVFNAESTWSLDERSFIELKSTHRLGIKSNIILRGYFNWYHYKGAYPYEVLSFDESFGNWFGLEVSSVFDWSANNRCQIGTEYQYNPRADYRLWDIDTIYFDQNFPSHLISFYLTDEYQLLSNLGFNLGIRQDNYLIQAKPQYVFSPRGAIIYNPWHRTTLKLLYGQAFRIPNVYEANYSDPLFGHKRNPNLQPEKIETYEVNWEQRVTNEIFGVLSVYKYQMRDLIDMTLDEKDSLTQFQNIGRVLAFGLETELRVLLRNGKKFYCSYAWQGARDWLPDSSKRLSNSPEHIAKCGVIWQVGPVYLAPEIQYETERRTVYDTKTQPYLLTNLTISTLQLFNHWQALLSVRNLFDTEYELPGGFEHQMPAIKQNGRNFIAKLEVKF</sequence>
<dbReference type="GO" id="GO:0044718">
    <property type="term" value="P:siderophore transmembrane transport"/>
    <property type="evidence" value="ECO:0007669"/>
    <property type="project" value="TreeGrafter"/>
</dbReference>
<evidence type="ECO:0000313" key="15">
    <source>
        <dbReference type="EMBL" id="HHS51833.1"/>
    </source>
</evidence>
<keyword evidence="8" id="KW-0675">Receptor</keyword>
<keyword evidence="4 10" id="KW-0812">Transmembrane</keyword>
<dbReference type="PROSITE" id="PS52016">
    <property type="entry name" value="TONB_DEPENDENT_REC_3"/>
    <property type="match status" value="1"/>
</dbReference>
<dbReference type="GO" id="GO:0009279">
    <property type="term" value="C:cell outer membrane"/>
    <property type="evidence" value="ECO:0007669"/>
    <property type="project" value="UniProtKB-SubCell"/>
</dbReference>
<dbReference type="Gene3D" id="2.170.130.10">
    <property type="entry name" value="TonB-dependent receptor, plug domain"/>
    <property type="match status" value="1"/>
</dbReference>
<dbReference type="GO" id="GO:0015344">
    <property type="term" value="F:siderophore uptake transmembrane transporter activity"/>
    <property type="evidence" value="ECO:0007669"/>
    <property type="project" value="TreeGrafter"/>
</dbReference>
<dbReference type="InterPro" id="IPR039426">
    <property type="entry name" value="TonB-dep_rcpt-like"/>
</dbReference>
<evidence type="ECO:0000256" key="10">
    <source>
        <dbReference type="PROSITE-ProRule" id="PRU01360"/>
    </source>
</evidence>
<evidence type="ECO:0000259" key="14">
    <source>
        <dbReference type="Pfam" id="PF07715"/>
    </source>
</evidence>
<feature type="transmembrane region" description="Helical" evidence="12">
    <location>
        <begin position="21"/>
        <end position="38"/>
    </location>
</feature>
<keyword evidence="3 10" id="KW-1134">Transmembrane beta strand</keyword>
<accession>A0A7C6A925</accession>
<evidence type="ECO:0000256" key="1">
    <source>
        <dbReference type="ARBA" id="ARBA00004571"/>
    </source>
</evidence>
<evidence type="ECO:0000256" key="5">
    <source>
        <dbReference type="ARBA" id="ARBA00022729"/>
    </source>
</evidence>
<keyword evidence="5" id="KW-0732">Signal</keyword>
<keyword evidence="9 10" id="KW-0998">Cell outer membrane</keyword>
<organism evidence="15">
    <name type="scientific">candidate division WOR-3 bacterium</name>
    <dbReference type="NCBI Taxonomy" id="2052148"/>
    <lineage>
        <taxon>Bacteria</taxon>
        <taxon>Bacteria division WOR-3</taxon>
    </lineage>
</organism>
<comment type="similarity">
    <text evidence="10 11">Belongs to the TonB-dependent receptor family.</text>
</comment>
<dbReference type="InterPro" id="IPR037066">
    <property type="entry name" value="Plug_dom_sf"/>
</dbReference>
<protein>
    <recommendedName>
        <fullName evidence="16">TonB-dependent receptor</fullName>
    </recommendedName>
</protein>
<evidence type="ECO:0000256" key="11">
    <source>
        <dbReference type="RuleBase" id="RU003357"/>
    </source>
</evidence>
<comment type="caution">
    <text evidence="15">The sequence shown here is derived from an EMBL/GenBank/DDBJ whole genome shotgun (WGS) entry which is preliminary data.</text>
</comment>